<dbReference type="Proteomes" id="UP000048984">
    <property type="component" value="Unassembled WGS sequence"/>
</dbReference>
<dbReference type="Pfam" id="PF01066">
    <property type="entry name" value="CDP-OH_P_transf"/>
    <property type="match status" value="1"/>
</dbReference>
<dbReference type="InterPro" id="IPR000462">
    <property type="entry name" value="CDP-OH_P_trans"/>
</dbReference>
<feature type="transmembrane region" description="Helical" evidence="3">
    <location>
        <begin position="80"/>
        <end position="103"/>
    </location>
</feature>
<reference evidence="4 5" key="1">
    <citation type="submission" date="2015-09" db="EMBL/GenBank/DDBJ databases">
        <authorList>
            <person name="Jackson K.R."/>
            <person name="Lunt B.L."/>
            <person name="Fisher J.N.B."/>
            <person name="Gardner A.V."/>
            <person name="Bailey M.E."/>
            <person name="Deus L.M."/>
            <person name="Earl A.S."/>
            <person name="Gibby P.D."/>
            <person name="Hartmann K.A."/>
            <person name="Liu J.E."/>
            <person name="Manci A.M."/>
            <person name="Nielsen D.A."/>
            <person name="Solomon M.B."/>
            <person name="Breakwell D.P."/>
            <person name="Burnett S.H."/>
            <person name="Grose J.H."/>
        </authorList>
    </citation>
    <scope>NUCLEOTIDE SEQUENCE [LARGE SCALE GENOMIC DNA]</scope>
    <source>
        <strain evidence="4 5">16</strain>
    </source>
</reference>
<evidence type="ECO:0000256" key="3">
    <source>
        <dbReference type="SAM" id="Phobius"/>
    </source>
</evidence>
<dbReference type="GO" id="GO:0016780">
    <property type="term" value="F:phosphotransferase activity, for other substituted phosphate groups"/>
    <property type="evidence" value="ECO:0007669"/>
    <property type="project" value="InterPro"/>
</dbReference>
<evidence type="ECO:0000313" key="5">
    <source>
        <dbReference type="Proteomes" id="UP000048984"/>
    </source>
</evidence>
<gene>
    <name evidence="4" type="ORF">ABB55_09810</name>
</gene>
<dbReference type="InterPro" id="IPR048254">
    <property type="entry name" value="CDP_ALCOHOL_P_TRANSF_CS"/>
</dbReference>
<evidence type="ECO:0000256" key="1">
    <source>
        <dbReference type="ARBA" id="ARBA00022679"/>
    </source>
</evidence>
<dbReference type="InterPro" id="IPR043130">
    <property type="entry name" value="CDP-OH_PTrfase_TM_dom"/>
</dbReference>
<keyword evidence="3" id="KW-0472">Membrane</keyword>
<protein>
    <submittedName>
        <fullName evidence="4">Phosphatidylglycerophosphate synthase</fullName>
    </submittedName>
</protein>
<name>A0A0P6VMF7_9HYPH</name>
<accession>A0A0P6VMF7</accession>
<keyword evidence="3" id="KW-1133">Transmembrane helix</keyword>
<feature type="transmembrane region" description="Helical" evidence="3">
    <location>
        <begin position="178"/>
        <end position="197"/>
    </location>
</feature>
<feature type="transmembrane region" description="Helical" evidence="3">
    <location>
        <begin position="147"/>
        <end position="172"/>
    </location>
</feature>
<keyword evidence="5" id="KW-1185">Reference proteome</keyword>
<organism evidence="4 5">
    <name type="scientific">Prosthecodimorpha hirschii</name>
    <dbReference type="NCBI Taxonomy" id="665126"/>
    <lineage>
        <taxon>Bacteria</taxon>
        <taxon>Pseudomonadati</taxon>
        <taxon>Pseudomonadota</taxon>
        <taxon>Alphaproteobacteria</taxon>
        <taxon>Hyphomicrobiales</taxon>
        <taxon>Ancalomicrobiaceae</taxon>
        <taxon>Prosthecodimorpha</taxon>
    </lineage>
</organism>
<dbReference type="PROSITE" id="PS00379">
    <property type="entry name" value="CDP_ALCOHOL_P_TRANSF"/>
    <property type="match status" value="1"/>
</dbReference>
<dbReference type="RefSeq" id="WP_054358645.1">
    <property type="nucleotide sequence ID" value="NZ_LJYW01000001.1"/>
</dbReference>
<dbReference type="AlphaFoldDB" id="A0A0P6VMF7"/>
<comment type="caution">
    <text evidence="4">The sequence shown here is derived from an EMBL/GenBank/DDBJ whole genome shotgun (WGS) entry which is preliminary data.</text>
</comment>
<feature type="transmembrane region" description="Helical" evidence="3">
    <location>
        <begin position="109"/>
        <end position="135"/>
    </location>
</feature>
<comment type="similarity">
    <text evidence="2">Belongs to the CDP-alcohol phosphatidyltransferase class-I family.</text>
</comment>
<evidence type="ECO:0000256" key="2">
    <source>
        <dbReference type="RuleBase" id="RU003750"/>
    </source>
</evidence>
<dbReference type="STRING" id="665126.ABB55_09810"/>
<dbReference type="GO" id="GO:0008654">
    <property type="term" value="P:phospholipid biosynthetic process"/>
    <property type="evidence" value="ECO:0007669"/>
    <property type="project" value="InterPro"/>
</dbReference>
<reference evidence="4 5" key="2">
    <citation type="submission" date="2015-10" db="EMBL/GenBank/DDBJ databases">
        <title>Draft Genome Sequence of Prosthecomicrobium hirschii ATCC 27832.</title>
        <authorList>
            <person name="Daniel J."/>
            <person name="Givan S.A."/>
            <person name="Brun Y.V."/>
            <person name="Brown P.J."/>
        </authorList>
    </citation>
    <scope>NUCLEOTIDE SEQUENCE [LARGE SCALE GENOMIC DNA]</scope>
    <source>
        <strain evidence="4 5">16</strain>
    </source>
</reference>
<feature type="transmembrane region" description="Helical" evidence="3">
    <location>
        <begin position="33"/>
        <end position="59"/>
    </location>
</feature>
<proteinExistence type="inferred from homology"/>
<keyword evidence="1 2" id="KW-0808">Transferase</keyword>
<dbReference type="Gene3D" id="1.20.120.1760">
    <property type="match status" value="1"/>
</dbReference>
<keyword evidence="3" id="KW-0812">Transmembrane</keyword>
<dbReference type="EMBL" id="LJYW01000001">
    <property type="protein sequence ID" value="KPL52482.1"/>
    <property type="molecule type" value="Genomic_DNA"/>
</dbReference>
<dbReference type="GO" id="GO:0016020">
    <property type="term" value="C:membrane"/>
    <property type="evidence" value="ECO:0007669"/>
    <property type="project" value="InterPro"/>
</dbReference>
<sequence>MLDGIARRLIDGRLDRIGRDLARRGVTADQVTAAGFIASLIAIGLVAIGSPAAAVAFVLAGRIADGLDGAVARATAKTDLGGFLDIVCDFVFYGGLPLAFAIADPAANALPAAFLIATFYVNGASFLGFAILAARRGLETAQRGSKSLYFTTGLAEGTETIAVFLAACLWPAAFPALAWGFGILCLVTAAARVRLAIATFRNP</sequence>
<evidence type="ECO:0000313" key="4">
    <source>
        <dbReference type="EMBL" id="KPL52482.1"/>
    </source>
</evidence>